<feature type="transmembrane region" description="Helical" evidence="8">
    <location>
        <begin position="373"/>
        <end position="393"/>
    </location>
</feature>
<evidence type="ECO:0000256" key="7">
    <source>
        <dbReference type="ARBA" id="ARBA00023136"/>
    </source>
</evidence>
<feature type="transmembrane region" description="Helical" evidence="8">
    <location>
        <begin position="312"/>
        <end position="336"/>
    </location>
</feature>
<dbReference type="InterPro" id="IPR011701">
    <property type="entry name" value="MFS"/>
</dbReference>
<feature type="transmembrane region" description="Helical" evidence="8">
    <location>
        <begin position="348"/>
        <end position="367"/>
    </location>
</feature>
<evidence type="ECO:0000256" key="1">
    <source>
        <dbReference type="ARBA" id="ARBA00004651"/>
    </source>
</evidence>
<dbReference type="Gene3D" id="1.20.1720.10">
    <property type="entry name" value="Multidrug resistance protein D"/>
    <property type="match status" value="1"/>
</dbReference>
<keyword evidence="5 8" id="KW-0812">Transmembrane</keyword>
<name>A0A7W6CEX1_9SPHN</name>
<keyword evidence="6 8" id="KW-1133">Transmembrane helix</keyword>
<sequence length="400" mass="41227">MPPVIPTAIPPRRLIAILALLTAFGPLATDTYLPALPDMRGDLGGSASGVAASLSVFFFGMAAGQLIYGPISDRFGRKVPLMIGTAVFTLAAFAACFARGIEAFVALRLVQSLGGACGLTLARAVVRDLYDADELAKAFAALTLIGMITPLVAPTLGVGIIMLGGWRAIFAVMTGMGIITMAAIAFGLPETLPVDRRHAEITIGGVIGNFARIITRRRFTLLAMMAGSAAGTLFSFITGSAEAFMTEFAYTKPQYTFVFTAITVAMMAGGEANRRLVRHFSPPELLRFALTANVVSGLALVGAAGFGPGWSVALALGAAVGMLGLILPNSATLAIGSLRRDAGSGSSLLGVIQFGLGFVASSGVAWFQNGTALPMALGVAGCAVMGRLCLAVLPHEERPA</sequence>
<comment type="caution">
    <text evidence="10">The sequence shown here is derived from an EMBL/GenBank/DDBJ whole genome shotgun (WGS) entry which is preliminary data.</text>
</comment>
<dbReference type="SUPFAM" id="SSF103473">
    <property type="entry name" value="MFS general substrate transporter"/>
    <property type="match status" value="1"/>
</dbReference>
<feature type="transmembrane region" description="Helical" evidence="8">
    <location>
        <begin position="107"/>
        <end position="126"/>
    </location>
</feature>
<dbReference type="GO" id="GO:0005886">
    <property type="term" value="C:plasma membrane"/>
    <property type="evidence" value="ECO:0007669"/>
    <property type="project" value="UniProtKB-SubCell"/>
</dbReference>
<protein>
    <recommendedName>
        <fullName evidence="8">Bcr/CflA family efflux transporter</fullName>
    </recommendedName>
</protein>
<feature type="transmembrane region" description="Helical" evidence="8">
    <location>
        <begin position="45"/>
        <end position="67"/>
    </location>
</feature>
<evidence type="ECO:0000256" key="2">
    <source>
        <dbReference type="ARBA" id="ARBA00006236"/>
    </source>
</evidence>
<dbReference type="PANTHER" id="PTHR23502">
    <property type="entry name" value="MAJOR FACILITATOR SUPERFAMILY"/>
    <property type="match status" value="1"/>
</dbReference>
<evidence type="ECO:0000256" key="4">
    <source>
        <dbReference type="ARBA" id="ARBA00022475"/>
    </source>
</evidence>
<keyword evidence="8" id="KW-0997">Cell inner membrane</keyword>
<dbReference type="GO" id="GO:0042910">
    <property type="term" value="F:xenobiotic transmembrane transporter activity"/>
    <property type="evidence" value="ECO:0007669"/>
    <property type="project" value="InterPro"/>
</dbReference>
<reference evidence="10 11" key="1">
    <citation type="submission" date="2020-08" db="EMBL/GenBank/DDBJ databases">
        <title>Genomic Encyclopedia of Type Strains, Phase IV (KMG-IV): sequencing the most valuable type-strain genomes for metagenomic binning, comparative biology and taxonomic classification.</title>
        <authorList>
            <person name="Goeker M."/>
        </authorList>
    </citation>
    <scope>NUCLEOTIDE SEQUENCE [LARGE SCALE GENOMIC DNA]</scope>
    <source>
        <strain evidence="10 11">DSM 27057</strain>
    </source>
</reference>
<evidence type="ECO:0000256" key="5">
    <source>
        <dbReference type="ARBA" id="ARBA00022692"/>
    </source>
</evidence>
<dbReference type="RefSeq" id="WP_183625389.1">
    <property type="nucleotide sequence ID" value="NZ_JACIDX010000007.1"/>
</dbReference>
<proteinExistence type="inferred from homology"/>
<comment type="subcellular location">
    <subcellularLocation>
        <location evidence="8">Cell inner membrane</location>
        <topology evidence="8">Multi-pass membrane protein</topology>
    </subcellularLocation>
    <subcellularLocation>
        <location evidence="1">Cell membrane</location>
        <topology evidence="1">Multi-pass membrane protein</topology>
    </subcellularLocation>
</comment>
<evidence type="ECO:0000256" key="3">
    <source>
        <dbReference type="ARBA" id="ARBA00022448"/>
    </source>
</evidence>
<keyword evidence="3 8" id="KW-0813">Transport</keyword>
<keyword evidence="7 8" id="KW-0472">Membrane</keyword>
<feature type="transmembrane region" description="Helical" evidence="8">
    <location>
        <begin position="285"/>
        <end position="306"/>
    </location>
</feature>
<dbReference type="InterPro" id="IPR004812">
    <property type="entry name" value="Efflux_drug-R_Bcr/CmlA"/>
</dbReference>
<keyword evidence="11" id="KW-1185">Reference proteome</keyword>
<comment type="caution">
    <text evidence="8">Lacks conserved residue(s) required for the propagation of feature annotation.</text>
</comment>
<keyword evidence="4" id="KW-1003">Cell membrane</keyword>
<organism evidence="10 11">
    <name type="scientific">Novosphingobium sediminicola</name>
    <dbReference type="NCBI Taxonomy" id="563162"/>
    <lineage>
        <taxon>Bacteria</taxon>
        <taxon>Pseudomonadati</taxon>
        <taxon>Pseudomonadota</taxon>
        <taxon>Alphaproteobacteria</taxon>
        <taxon>Sphingomonadales</taxon>
        <taxon>Sphingomonadaceae</taxon>
        <taxon>Novosphingobium</taxon>
    </lineage>
</organism>
<dbReference type="InterPro" id="IPR020846">
    <property type="entry name" value="MFS_dom"/>
</dbReference>
<dbReference type="CDD" id="cd17320">
    <property type="entry name" value="MFS_MdfA_MDR_like"/>
    <property type="match status" value="1"/>
</dbReference>
<dbReference type="AlphaFoldDB" id="A0A7W6CEX1"/>
<comment type="similarity">
    <text evidence="2 8">Belongs to the major facilitator superfamily. Bcr/CmlA family.</text>
</comment>
<evidence type="ECO:0000256" key="8">
    <source>
        <dbReference type="RuleBase" id="RU365088"/>
    </source>
</evidence>
<feature type="transmembrane region" description="Helical" evidence="8">
    <location>
        <begin position="79"/>
        <end position="101"/>
    </location>
</feature>
<accession>A0A7W6CEX1</accession>
<dbReference type="PANTHER" id="PTHR23502:SF132">
    <property type="entry name" value="POLYAMINE TRANSPORTER 2-RELATED"/>
    <property type="match status" value="1"/>
</dbReference>
<dbReference type="Pfam" id="PF07690">
    <property type="entry name" value="MFS_1"/>
    <property type="match status" value="1"/>
</dbReference>
<dbReference type="InterPro" id="IPR036259">
    <property type="entry name" value="MFS_trans_sf"/>
</dbReference>
<feature type="domain" description="Major facilitator superfamily (MFS) profile" evidence="9">
    <location>
        <begin position="14"/>
        <end position="400"/>
    </location>
</feature>
<evidence type="ECO:0000313" key="10">
    <source>
        <dbReference type="EMBL" id="MBB3955259.1"/>
    </source>
</evidence>
<feature type="transmembrane region" description="Helical" evidence="8">
    <location>
        <begin position="138"/>
        <end position="162"/>
    </location>
</feature>
<feature type="transmembrane region" description="Helical" evidence="8">
    <location>
        <begin position="253"/>
        <end position="273"/>
    </location>
</feature>
<feature type="transmembrane region" description="Helical" evidence="8">
    <location>
        <begin position="219"/>
        <end position="241"/>
    </location>
</feature>
<dbReference type="GO" id="GO:1990961">
    <property type="term" value="P:xenobiotic detoxification by transmembrane export across the plasma membrane"/>
    <property type="evidence" value="ECO:0007669"/>
    <property type="project" value="InterPro"/>
</dbReference>
<evidence type="ECO:0000313" key="11">
    <source>
        <dbReference type="Proteomes" id="UP000548867"/>
    </source>
</evidence>
<dbReference type="EMBL" id="JACIDX010000007">
    <property type="protein sequence ID" value="MBB3955259.1"/>
    <property type="molecule type" value="Genomic_DNA"/>
</dbReference>
<gene>
    <name evidence="10" type="ORF">GGR38_002211</name>
</gene>
<dbReference type="NCBIfam" id="TIGR00710">
    <property type="entry name" value="efflux_Bcr_CflA"/>
    <property type="match status" value="1"/>
</dbReference>
<dbReference type="PROSITE" id="PS50850">
    <property type="entry name" value="MFS"/>
    <property type="match status" value="1"/>
</dbReference>
<evidence type="ECO:0000256" key="6">
    <source>
        <dbReference type="ARBA" id="ARBA00022989"/>
    </source>
</evidence>
<evidence type="ECO:0000259" key="9">
    <source>
        <dbReference type="PROSITE" id="PS50850"/>
    </source>
</evidence>
<dbReference type="Proteomes" id="UP000548867">
    <property type="component" value="Unassembled WGS sequence"/>
</dbReference>
<feature type="transmembrane region" description="Helical" evidence="8">
    <location>
        <begin position="168"/>
        <end position="188"/>
    </location>
</feature>